<gene>
    <name evidence="2" type="ORF">PHLCEN_2v7011</name>
</gene>
<evidence type="ECO:0000256" key="1">
    <source>
        <dbReference type="SAM" id="MobiDB-lite"/>
    </source>
</evidence>
<protein>
    <submittedName>
        <fullName evidence="2">Uncharacterized protein</fullName>
    </submittedName>
</protein>
<comment type="caution">
    <text evidence="2">The sequence shown here is derived from an EMBL/GenBank/DDBJ whole genome shotgun (WGS) entry which is preliminary data.</text>
</comment>
<dbReference type="Proteomes" id="UP000186601">
    <property type="component" value="Unassembled WGS sequence"/>
</dbReference>
<feature type="compositionally biased region" description="Pro residues" evidence="1">
    <location>
        <begin position="109"/>
        <end position="119"/>
    </location>
</feature>
<evidence type="ECO:0000313" key="3">
    <source>
        <dbReference type="Proteomes" id="UP000186601"/>
    </source>
</evidence>
<dbReference type="OrthoDB" id="3171382at2759"/>
<feature type="region of interest" description="Disordered" evidence="1">
    <location>
        <begin position="85"/>
        <end position="151"/>
    </location>
</feature>
<proteinExistence type="predicted"/>
<accession>A0A2R6NXT2</accession>
<dbReference type="EMBL" id="MLYV02000694">
    <property type="protein sequence ID" value="PSR79486.1"/>
    <property type="molecule type" value="Genomic_DNA"/>
</dbReference>
<keyword evidence="3" id="KW-1185">Reference proteome</keyword>
<evidence type="ECO:0000313" key="2">
    <source>
        <dbReference type="EMBL" id="PSR79486.1"/>
    </source>
</evidence>
<feature type="compositionally biased region" description="Low complexity" evidence="1">
    <location>
        <begin position="90"/>
        <end position="101"/>
    </location>
</feature>
<reference evidence="2 3" key="1">
    <citation type="submission" date="2018-02" db="EMBL/GenBank/DDBJ databases">
        <title>Genome sequence of the basidiomycete white-rot fungus Phlebia centrifuga.</title>
        <authorList>
            <person name="Granchi Z."/>
            <person name="Peng M."/>
            <person name="de Vries R.P."/>
            <person name="Hilden K."/>
            <person name="Makela M.R."/>
            <person name="Grigoriev I."/>
            <person name="Riley R."/>
        </authorList>
    </citation>
    <scope>NUCLEOTIDE SEQUENCE [LARGE SCALE GENOMIC DNA]</scope>
    <source>
        <strain evidence="2 3">FBCC195</strain>
    </source>
</reference>
<sequence length="351" mass="39639">MSQGSTSAPPDKPAPQQMTLYWQQLPSIRILRPPKGKYSARVDERCFTYCSQTVRGRTEQTEPWCRSICLRKIFDHEVRKILGAHARDPSTSSHSNSQTISDDVEFKFPLPPEGQPAPIPDTSRAAGGTDDSDDAYMDFDSAWSPSSIGKGKQHQVRYWQDGWYVWLSKNRWAAQEKMDLMMYDLARQAEWQKHKEKMNADWEAYQRQGQDVHSDTIAEPVPEDRGPVVGPMPTQVEHTPIPPNPTNFEWNVVPSPGPPFPDISSQSFLAPVPPSLTVITDPLKRTLLPTKQLLSVTYNSLQNGDQLLLAKRLWEKAKTPDPFILVGSVIRKTWKAWSGGSEDEEGGNTNR</sequence>
<name>A0A2R6NXT2_9APHY</name>
<dbReference type="STRING" id="98765.A0A2R6NXT2"/>
<organism evidence="2 3">
    <name type="scientific">Hermanssonia centrifuga</name>
    <dbReference type="NCBI Taxonomy" id="98765"/>
    <lineage>
        <taxon>Eukaryota</taxon>
        <taxon>Fungi</taxon>
        <taxon>Dikarya</taxon>
        <taxon>Basidiomycota</taxon>
        <taxon>Agaricomycotina</taxon>
        <taxon>Agaricomycetes</taxon>
        <taxon>Polyporales</taxon>
        <taxon>Meruliaceae</taxon>
        <taxon>Hermanssonia</taxon>
    </lineage>
</organism>
<dbReference type="AlphaFoldDB" id="A0A2R6NXT2"/>